<comment type="caution">
    <text evidence="1">The sequence shown here is derived from an EMBL/GenBank/DDBJ whole genome shotgun (WGS) entry which is preliminary data.</text>
</comment>
<keyword evidence="2" id="KW-1185">Reference proteome</keyword>
<gene>
    <name evidence="1" type="ORF">TNCV_1093871</name>
</gene>
<dbReference type="EMBL" id="BMAU01021174">
    <property type="protein sequence ID" value="GFX93447.1"/>
    <property type="molecule type" value="Genomic_DNA"/>
</dbReference>
<proteinExistence type="predicted"/>
<dbReference type="AlphaFoldDB" id="A0A8X6RQQ5"/>
<organism evidence="1 2">
    <name type="scientific">Trichonephila clavipes</name>
    <name type="common">Golden silk orbweaver</name>
    <name type="synonym">Nephila clavipes</name>
    <dbReference type="NCBI Taxonomy" id="2585209"/>
    <lineage>
        <taxon>Eukaryota</taxon>
        <taxon>Metazoa</taxon>
        <taxon>Ecdysozoa</taxon>
        <taxon>Arthropoda</taxon>
        <taxon>Chelicerata</taxon>
        <taxon>Arachnida</taxon>
        <taxon>Araneae</taxon>
        <taxon>Araneomorphae</taxon>
        <taxon>Entelegynae</taxon>
        <taxon>Araneoidea</taxon>
        <taxon>Nephilidae</taxon>
        <taxon>Trichonephila</taxon>
    </lineage>
</organism>
<protein>
    <submittedName>
        <fullName evidence="1">Uncharacterized protein</fullName>
    </submittedName>
</protein>
<name>A0A8X6RQQ5_TRICX</name>
<accession>A0A8X6RQQ5</accession>
<dbReference type="Proteomes" id="UP000887159">
    <property type="component" value="Unassembled WGS sequence"/>
</dbReference>
<reference evidence="1" key="1">
    <citation type="submission" date="2020-08" db="EMBL/GenBank/DDBJ databases">
        <title>Multicomponent nature underlies the extraordinary mechanical properties of spider dragline silk.</title>
        <authorList>
            <person name="Kono N."/>
            <person name="Nakamura H."/>
            <person name="Mori M."/>
            <person name="Yoshida Y."/>
            <person name="Ohtoshi R."/>
            <person name="Malay A.D."/>
            <person name="Moran D.A.P."/>
            <person name="Tomita M."/>
            <person name="Numata K."/>
            <person name="Arakawa K."/>
        </authorList>
    </citation>
    <scope>NUCLEOTIDE SEQUENCE</scope>
</reference>
<evidence type="ECO:0000313" key="2">
    <source>
        <dbReference type="Proteomes" id="UP000887159"/>
    </source>
</evidence>
<sequence>MPSYAEQMTIFSGHHFSCRDDGRQNGNDKSHRTWGHKPRFVGVTRKNSYEGCEVELNEKEQKDTRNAFIDAIQVYNTNNTSQLDVRNATTSDIHGNSTKLLSHIGHNTADTNVRRIVRRVHTNSEMSAKVMTIHAVLVVLVSQTQTISCCPEEEIKRTEVRDNKDFELVDKERAGISQQFKGKDLEELFDQGACQKLAERGKLLLVEEPIV</sequence>
<evidence type="ECO:0000313" key="1">
    <source>
        <dbReference type="EMBL" id="GFX93447.1"/>
    </source>
</evidence>